<dbReference type="GO" id="GO:0006811">
    <property type="term" value="P:monoatomic ion transport"/>
    <property type="evidence" value="ECO:0007669"/>
    <property type="project" value="UniProtKB-KW"/>
</dbReference>
<keyword evidence="4" id="KW-1134">Transmembrane beta strand</keyword>
<keyword evidence="10" id="KW-0998">Cell outer membrane</keyword>
<evidence type="ECO:0000313" key="13">
    <source>
        <dbReference type="EMBL" id="SIT49416.1"/>
    </source>
</evidence>
<evidence type="ECO:0000256" key="10">
    <source>
        <dbReference type="ARBA" id="ARBA00023237"/>
    </source>
</evidence>
<keyword evidence="3" id="KW-0813">Transport</keyword>
<evidence type="ECO:0000256" key="7">
    <source>
        <dbReference type="ARBA" id="ARBA00023065"/>
    </source>
</evidence>
<dbReference type="InterPro" id="IPR033900">
    <property type="entry name" value="Gram_neg_porin_domain"/>
</dbReference>
<dbReference type="CDD" id="cd00342">
    <property type="entry name" value="gram_neg_porins"/>
    <property type="match status" value="1"/>
</dbReference>
<dbReference type="RefSeq" id="WP_087738415.1">
    <property type="nucleotide sequence ID" value="NZ_CYGY02000068.1"/>
</dbReference>
<dbReference type="GO" id="GO:0015288">
    <property type="term" value="F:porin activity"/>
    <property type="evidence" value="ECO:0007669"/>
    <property type="project" value="UniProtKB-KW"/>
</dbReference>
<organism evidence="13 14">
    <name type="scientific">Paraburkholderia piptadeniae</name>
    <dbReference type="NCBI Taxonomy" id="1701573"/>
    <lineage>
        <taxon>Bacteria</taxon>
        <taxon>Pseudomonadati</taxon>
        <taxon>Pseudomonadota</taxon>
        <taxon>Betaproteobacteria</taxon>
        <taxon>Burkholderiales</taxon>
        <taxon>Burkholderiaceae</taxon>
        <taxon>Paraburkholderia</taxon>
    </lineage>
</organism>
<dbReference type="SUPFAM" id="SSF56935">
    <property type="entry name" value="Porins"/>
    <property type="match status" value="1"/>
</dbReference>
<reference evidence="13" key="1">
    <citation type="submission" date="2016-12" db="EMBL/GenBank/DDBJ databases">
        <authorList>
            <person name="Moulin L."/>
        </authorList>
    </citation>
    <scope>NUCLEOTIDE SEQUENCE [LARGE SCALE GENOMIC DNA]</scope>
    <source>
        <strain evidence="13">STM 7183</strain>
    </source>
</reference>
<dbReference type="PANTHER" id="PTHR34501">
    <property type="entry name" value="PROTEIN YDDL-RELATED"/>
    <property type="match status" value="1"/>
</dbReference>
<evidence type="ECO:0000256" key="2">
    <source>
        <dbReference type="ARBA" id="ARBA00011233"/>
    </source>
</evidence>
<dbReference type="GO" id="GO:0046930">
    <property type="term" value="C:pore complex"/>
    <property type="evidence" value="ECO:0007669"/>
    <property type="project" value="UniProtKB-KW"/>
</dbReference>
<dbReference type="Pfam" id="PF13609">
    <property type="entry name" value="Porin_4"/>
    <property type="match status" value="1"/>
</dbReference>
<evidence type="ECO:0000313" key="14">
    <source>
        <dbReference type="Proteomes" id="UP000195569"/>
    </source>
</evidence>
<gene>
    <name evidence="13" type="ORF">BN2476_680127</name>
</gene>
<dbReference type="GO" id="GO:0009279">
    <property type="term" value="C:cell outer membrane"/>
    <property type="evidence" value="ECO:0007669"/>
    <property type="project" value="UniProtKB-SubCell"/>
</dbReference>
<feature type="domain" description="Porin" evidence="12">
    <location>
        <begin position="10"/>
        <end position="337"/>
    </location>
</feature>
<dbReference type="InterPro" id="IPR050298">
    <property type="entry name" value="Gram-neg_bact_OMP"/>
</dbReference>
<evidence type="ECO:0000256" key="11">
    <source>
        <dbReference type="SAM" id="SignalP"/>
    </source>
</evidence>
<comment type="caution">
    <text evidence="13">The sequence shown here is derived from an EMBL/GenBank/DDBJ whole genome shotgun (WGS) entry which is preliminary data.</text>
</comment>
<keyword evidence="6 11" id="KW-0732">Signal</keyword>
<feature type="chain" id="PRO_5012998351" evidence="11">
    <location>
        <begin position="22"/>
        <end position="372"/>
    </location>
</feature>
<feature type="signal peptide" evidence="11">
    <location>
        <begin position="1"/>
        <end position="21"/>
    </location>
</feature>
<keyword evidence="5" id="KW-0812">Transmembrane</keyword>
<dbReference type="InterPro" id="IPR023614">
    <property type="entry name" value="Porin_dom_sf"/>
</dbReference>
<evidence type="ECO:0000256" key="6">
    <source>
        <dbReference type="ARBA" id="ARBA00022729"/>
    </source>
</evidence>
<dbReference type="Proteomes" id="UP000195569">
    <property type="component" value="Unassembled WGS sequence"/>
</dbReference>
<name>A0A1N7SQ08_9BURK</name>
<dbReference type="EMBL" id="CYGY02000068">
    <property type="protein sequence ID" value="SIT49416.1"/>
    <property type="molecule type" value="Genomic_DNA"/>
</dbReference>
<keyword evidence="8" id="KW-0626">Porin</keyword>
<keyword evidence="7" id="KW-0406">Ion transport</keyword>
<comment type="subunit">
    <text evidence="2">Homotrimer.</text>
</comment>
<dbReference type="PANTHER" id="PTHR34501:SF9">
    <property type="entry name" value="MAJOR OUTER MEMBRANE PROTEIN P.IA"/>
    <property type="match status" value="1"/>
</dbReference>
<evidence type="ECO:0000256" key="8">
    <source>
        <dbReference type="ARBA" id="ARBA00023114"/>
    </source>
</evidence>
<keyword evidence="9" id="KW-0472">Membrane</keyword>
<evidence type="ECO:0000256" key="1">
    <source>
        <dbReference type="ARBA" id="ARBA00004571"/>
    </source>
</evidence>
<evidence type="ECO:0000256" key="9">
    <source>
        <dbReference type="ARBA" id="ARBA00023136"/>
    </source>
</evidence>
<sequence>MKRTVFSLAIAVLLASETAYAESNVTLYGLIDEGIRFTSNQPSSNGPANRLYMSDGAVTGNRWGIKGTEDLGGGTSAVFVLESGFNPANGVSGQQGQLFGRQAYVGLSNSTYGTLKLGRQYGTAFNYLVVFDSIAVGNQNPNEWEIFLTGVRYDNTVQYTNTWGPVALELERSVGGQAGSLAKGSTTAFDLIFTNQALKIGVYGQQSKDAGNRNMYAASLGGRYEFGAAMLYSYYLYSRRDAGFAPAASNSGGALANTSLTANVTTAAGPQTKARIDNVGQLGVSYAATPFLKLTFAGLYDHVTNAAPGKTGHIASVYGIVDYFLSKRTDVYVEVDHSMLGGASVTDPNSPIGSFAGKNNSTGAMVAMRTRF</sequence>
<dbReference type="AlphaFoldDB" id="A0A1N7SQ08"/>
<evidence type="ECO:0000259" key="12">
    <source>
        <dbReference type="Pfam" id="PF13609"/>
    </source>
</evidence>
<evidence type="ECO:0000256" key="4">
    <source>
        <dbReference type="ARBA" id="ARBA00022452"/>
    </source>
</evidence>
<protein>
    <submittedName>
        <fullName evidence="13">Outer membrane porin, OmpC family</fullName>
    </submittedName>
</protein>
<dbReference type="OrthoDB" id="8982743at2"/>
<accession>A0A1N7SQ08</accession>
<keyword evidence="14" id="KW-1185">Reference proteome</keyword>
<evidence type="ECO:0000256" key="3">
    <source>
        <dbReference type="ARBA" id="ARBA00022448"/>
    </source>
</evidence>
<comment type="subcellular location">
    <subcellularLocation>
        <location evidence="1">Cell outer membrane</location>
        <topology evidence="1">Multi-pass membrane protein</topology>
    </subcellularLocation>
</comment>
<proteinExistence type="predicted"/>
<evidence type="ECO:0000256" key="5">
    <source>
        <dbReference type="ARBA" id="ARBA00022692"/>
    </source>
</evidence>
<dbReference type="Gene3D" id="2.40.160.10">
    <property type="entry name" value="Porin"/>
    <property type="match status" value="1"/>
</dbReference>